<sequence>MENNAYPLEGEQGLMYAYIIENGVQQVTEILIQWLEAKE</sequence>
<comment type="caution">
    <text evidence="1">The sequence shown here is derived from an EMBL/GenBank/DDBJ whole genome shotgun (WGS) entry which is preliminary data.</text>
</comment>
<evidence type="ECO:0000313" key="2">
    <source>
        <dbReference type="Proteomes" id="UP000016511"/>
    </source>
</evidence>
<proteinExistence type="predicted"/>
<protein>
    <submittedName>
        <fullName evidence="1">Uncharacterized protein</fullName>
    </submittedName>
</protein>
<gene>
    <name evidence="1" type="ORF">HMPREF0083_06181</name>
</gene>
<accession>U1WP31</accession>
<reference evidence="1 2" key="1">
    <citation type="submission" date="2013-08" db="EMBL/GenBank/DDBJ databases">
        <authorList>
            <person name="Weinstock G."/>
            <person name="Sodergren E."/>
            <person name="Wylie T."/>
            <person name="Fulton L."/>
            <person name="Fulton R."/>
            <person name="Fronick C."/>
            <person name="O'Laughlin M."/>
            <person name="Godfrey J."/>
            <person name="Miner T."/>
            <person name="Herter B."/>
            <person name="Appelbaum E."/>
            <person name="Cordes M."/>
            <person name="Lek S."/>
            <person name="Wollam A."/>
            <person name="Pepin K.H."/>
            <person name="Palsikar V.B."/>
            <person name="Mitreva M."/>
            <person name="Wilson R.K."/>
        </authorList>
    </citation>
    <scope>NUCLEOTIDE SEQUENCE [LARGE SCALE GENOMIC DNA]</scope>
    <source>
        <strain evidence="1 2">ATCC 12856</strain>
    </source>
</reference>
<dbReference type="Proteomes" id="UP000016511">
    <property type="component" value="Unassembled WGS sequence"/>
</dbReference>
<organism evidence="1 2">
    <name type="scientific">Aneurinibacillus aneurinilyticus ATCC 12856</name>
    <dbReference type="NCBI Taxonomy" id="649747"/>
    <lineage>
        <taxon>Bacteria</taxon>
        <taxon>Bacillati</taxon>
        <taxon>Bacillota</taxon>
        <taxon>Bacilli</taxon>
        <taxon>Bacillales</taxon>
        <taxon>Paenibacillaceae</taxon>
        <taxon>Aneurinibacillus group</taxon>
        <taxon>Aneurinibacillus</taxon>
    </lineage>
</organism>
<dbReference type="EMBL" id="AWSJ01000393">
    <property type="protein sequence ID" value="ERI04063.1"/>
    <property type="molecule type" value="Genomic_DNA"/>
</dbReference>
<dbReference type="PATRIC" id="fig|649747.3.peg.5525"/>
<name>U1WP31_ANEAE</name>
<dbReference type="HOGENOM" id="CLU_3303848_0_0_9"/>
<dbReference type="AlphaFoldDB" id="U1WP31"/>
<keyword evidence="2" id="KW-1185">Reference proteome</keyword>
<evidence type="ECO:0000313" key="1">
    <source>
        <dbReference type="EMBL" id="ERI04063.1"/>
    </source>
</evidence>